<evidence type="ECO:0000313" key="4">
    <source>
        <dbReference type="Proteomes" id="UP000005408"/>
    </source>
</evidence>
<dbReference type="GO" id="GO:0006915">
    <property type="term" value="P:apoptotic process"/>
    <property type="evidence" value="ECO:0007669"/>
    <property type="project" value="InterPro"/>
</dbReference>
<protein>
    <recommendedName>
        <fullName evidence="5">PRKC apoptosis WT1 regulator protein</fullName>
    </recommendedName>
</protein>
<dbReference type="GO" id="GO:0043065">
    <property type="term" value="P:positive regulation of apoptotic process"/>
    <property type="evidence" value="ECO:0007669"/>
    <property type="project" value="TreeGrafter"/>
</dbReference>
<feature type="compositionally biased region" description="Basic and acidic residues" evidence="2">
    <location>
        <begin position="36"/>
        <end position="47"/>
    </location>
</feature>
<feature type="region of interest" description="Disordered" evidence="2">
    <location>
        <begin position="289"/>
        <end position="308"/>
    </location>
</feature>
<dbReference type="PANTHER" id="PTHR15093">
    <property type="entry name" value="PROSTATE APOPTOSIS RESPONSE PROTEIN PAR-4"/>
    <property type="match status" value="1"/>
</dbReference>
<reference evidence="3" key="1">
    <citation type="submission" date="2022-08" db="UniProtKB">
        <authorList>
            <consortium name="EnsemblMetazoa"/>
        </authorList>
    </citation>
    <scope>IDENTIFICATION</scope>
    <source>
        <strain evidence="3">05x7-T-G4-1.051#20</strain>
    </source>
</reference>
<dbReference type="InterPro" id="IPR026117">
    <property type="entry name" value="Par-4"/>
</dbReference>
<feature type="compositionally biased region" description="Basic residues" evidence="2">
    <location>
        <begin position="72"/>
        <end position="98"/>
    </location>
</feature>
<dbReference type="EnsemblMetazoa" id="G17873.1">
    <property type="protein sequence ID" value="G17873.1:cds"/>
    <property type="gene ID" value="G17873"/>
</dbReference>
<evidence type="ECO:0000256" key="2">
    <source>
        <dbReference type="SAM" id="MobiDB-lite"/>
    </source>
</evidence>
<feature type="compositionally biased region" description="Acidic residues" evidence="2">
    <location>
        <begin position="113"/>
        <end position="122"/>
    </location>
</feature>
<dbReference type="PANTHER" id="PTHR15093:SF1">
    <property type="entry name" value="PRKC APOPTOSIS WT1 REGULATOR PROTEIN"/>
    <property type="match status" value="1"/>
</dbReference>
<dbReference type="GO" id="GO:0005737">
    <property type="term" value="C:cytoplasm"/>
    <property type="evidence" value="ECO:0007669"/>
    <property type="project" value="TreeGrafter"/>
</dbReference>
<keyword evidence="1" id="KW-0175">Coiled coil</keyword>
<feature type="compositionally biased region" description="Acidic residues" evidence="2">
    <location>
        <begin position="164"/>
        <end position="173"/>
    </location>
</feature>
<proteinExistence type="predicted"/>
<name>A0A8W8J8V3_MAGGI</name>
<sequence>MASSSVSQESLDIEDYEAISSRQSRVRRARAMMPKPIEDRETPRNGDGDSDCDVIPEHESPSRSTTAASRARDKRRPNHLHKGKLPKDKRKLREKRRSTGVVNLQSTESTGDSLDDEDDEELLEAKKNTSYNEVIDADNPQTPAESRVPRPFSSRRSNKSPSDLEADLEDNQDYDSTVSQSETNLTLIGKSDTKRESSNQNASPKLGHGPTYGRSTNPPEIPKSFKNFSPYTSENETKTSPSYSSNSSSPSSILNRYKWRSPEVLNQEREPASAGPGISSIISRYDKKATEVDTNSSPGFGSSSYRNFGDRFRKDSPFQSQFRSVAAPTLREDTEKINLRKMLEKEQEENRRMKQMMEEKDRRIAELEREVYLLNKDLEDMDDEAQKLQLENNALIRAVSQLSTQV</sequence>
<dbReference type="OrthoDB" id="6286739at2759"/>
<dbReference type="AlphaFoldDB" id="A0A8W8J8V3"/>
<feature type="coiled-coil region" evidence="1">
    <location>
        <begin position="336"/>
        <end position="405"/>
    </location>
</feature>
<feature type="compositionally biased region" description="Polar residues" evidence="2">
    <location>
        <begin position="1"/>
        <end position="10"/>
    </location>
</feature>
<evidence type="ECO:0000256" key="1">
    <source>
        <dbReference type="SAM" id="Coils"/>
    </source>
</evidence>
<accession>A0A8W8J8V3</accession>
<organism evidence="3 4">
    <name type="scientific">Magallana gigas</name>
    <name type="common">Pacific oyster</name>
    <name type="synonym">Crassostrea gigas</name>
    <dbReference type="NCBI Taxonomy" id="29159"/>
    <lineage>
        <taxon>Eukaryota</taxon>
        <taxon>Metazoa</taxon>
        <taxon>Spiralia</taxon>
        <taxon>Lophotrochozoa</taxon>
        <taxon>Mollusca</taxon>
        <taxon>Bivalvia</taxon>
        <taxon>Autobranchia</taxon>
        <taxon>Pteriomorphia</taxon>
        <taxon>Ostreida</taxon>
        <taxon>Ostreoidea</taxon>
        <taxon>Ostreidae</taxon>
        <taxon>Magallana</taxon>
    </lineage>
</organism>
<evidence type="ECO:0000313" key="3">
    <source>
        <dbReference type="EnsemblMetazoa" id="G17873.1:cds"/>
    </source>
</evidence>
<feature type="compositionally biased region" description="Polar residues" evidence="2">
    <location>
        <begin position="292"/>
        <end position="306"/>
    </location>
</feature>
<feature type="compositionally biased region" description="Low complexity" evidence="2">
    <location>
        <begin position="240"/>
        <end position="252"/>
    </location>
</feature>
<feature type="compositionally biased region" description="Polar residues" evidence="2">
    <location>
        <begin position="174"/>
        <end position="186"/>
    </location>
</feature>
<dbReference type="OMA" id="DDYEINC"/>
<dbReference type="Proteomes" id="UP000005408">
    <property type="component" value="Unassembled WGS sequence"/>
</dbReference>
<feature type="region of interest" description="Disordered" evidence="2">
    <location>
        <begin position="1"/>
        <end position="254"/>
    </location>
</feature>
<keyword evidence="4" id="KW-1185">Reference proteome</keyword>
<evidence type="ECO:0008006" key="5">
    <source>
        <dbReference type="Google" id="ProtNLM"/>
    </source>
</evidence>